<organism evidence="2 3">
    <name type="scientific">Rhodotorula mucilaginosa</name>
    <name type="common">Yeast</name>
    <name type="synonym">Rhodotorula rubra</name>
    <dbReference type="NCBI Taxonomy" id="5537"/>
    <lineage>
        <taxon>Eukaryota</taxon>
        <taxon>Fungi</taxon>
        <taxon>Dikarya</taxon>
        <taxon>Basidiomycota</taxon>
        <taxon>Pucciniomycotina</taxon>
        <taxon>Microbotryomycetes</taxon>
        <taxon>Sporidiobolales</taxon>
        <taxon>Sporidiobolaceae</taxon>
        <taxon>Rhodotorula</taxon>
    </lineage>
</organism>
<dbReference type="AlphaFoldDB" id="A0A9P6W2N5"/>
<evidence type="ECO:0000256" key="1">
    <source>
        <dbReference type="SAM" id="MobiDB-lite"/>
    </source>
</evidence>
<feature type="region of interest" description="Disordered" evidence="1">
    <location>
        <begin position="1"/>
        <end position="106"/>
    </location>
</feature>
<reference evidence="2 3" key="1">
    <citation type="submission" date="2020-11" db="EMBL/GenBank/DDBJ databases">
        <title>Kefir isolates.</title>
        <authorList>
            <person name="Marcisauskas S."/>
            <person name="Kim Y."/>
            <person name="Blasche S."/>
        </authorList>
    </citation>
    <scope>NUCLEOTIDE SEQUENCE [LARGE SCALE GENOMIC DNA]</scope>
    <source>
        <strain evidence="2 3">KR</strain>
    </source>
</reference>
<feature type="compositionally biased region" description="Acidic residues" evidence="1">
    <location>
        <begin position="679"/>
        <end position="688"/>
    </location>
</feature>
<protein>
    <recommendedName>
        <fullName evidence="4">F-box domain-containing protein</fullName>
    </recommendedName>
</protein>
<accession>A0A9P6W2N5</accession>
<feature type="compositionally biased region" description="Polar residues" evidence="1">
    <location>
        <begin position="690"/>
        <end position="704"/>
    </location>
</feature>
<dbReference type="InterPro" id="IPR036047">
    <property type="entry name" value="F-box-like_dom_sf"/>
</dbReference>
<evidence type="ECO:0000313" key="3">
    <source>
        <dbReference type="Proteomes" id="UP000777482"/>
    </source>
</evidence>
<name>A0A9P6W2N5_RHOMI</name>
<proteinExistence type="predicted"/>
<sequence>MPGRTRTRAVSYKEVDSVSESSESSSEEEEDHELKARIEASGAPLVKAKRTKKTPKSSDKGRKRRRQKGSLPRTSKSTESENAEVDDTPHSGDDEPCNGGGEGGASDDADALRAANLLGTLPFELICEASRIFSYLDLNDLIQLARTSPTLNATLRAPSAQSIWSRSRRNAGYVLFPGMSEIKFAYCGAKGDLEMMWMARLCKDCMKERAGPLHELSSDLSRHEQLLFCVESVTGAWNGGSRDFYIFIELETTNTALHKAQAADDAEKAVRPATGVPETQQHPSRVQQYVADRKRLLEDRVEARQVNELAKWILRDTQTWELLARRKLGVRAREGKTLEILRALQDRHGWTLQEVAELEVHLFRDEYDAAFTRGVPDVPPPLPDHSPLAWKHFKTNFLLAQSESKQHYTYDYQREKTHRERADFARSSYETCALALATAFRMPVDALPAWDRLKETPEVEALCRLPLAFLQVKAPAEYRQIFERTARPMVEEDRMNAIRYALAAHLDMPPAKLSCDPADYPASKFNKLFFDRVTNRFTVKGSEYLTYHETLATGHTGKTVSQMTRAAWRRAIAHVLRAAKINETERSLDKLDALGAEFRWWNGPRCYKGRAYTWRKMVDLLLRQGPTGLHLTDLRDVELVYKRPKAVTEKDKNGSRPARSLAPVEEKAATSSHSHGLESDDMETDDTITDGPSMNASRSGSSPGTAAASKAATPRLRRSARLAPGV</sequence>
<evidence type="ECO:0000313" key="2">
    <source>
        <dbReference type="EMBL" id="KAG0660928.1"/>
    </source>
</evidence>
<feature type="compositionally biased region" description="Basic residues" evidence="1">
    <location>
        <begin position="47"/>
        <end position="68"/>
    </location>
</feature>
<evidence type="ECO:0008006" key="4">
    <source>
        <dbReference type="Google" id="ProtNLM"/>
    </source>
</evidence>
<comment type="caution">
    <text evidence="2">The sequence shown here is derived from an EMBL/GenBank/DDBJ whole genome shotgun (WGS) entry which is preliminary data.</text>
</comment>
<dbReference type="EMBL" id="PUHQ01000039">
    <property type="protein sequence ID" value="KAG0660928.1"/>
    <property type="molecule type" value="Genomic_DNA"/>
</dbReference>
<feature type="region of interest" description="Disordered" evidence="1">
    <location>
        <begin position="646"/>
        <end position="726"/>
    </location>
</feature>
<gene>
    <name evidence="2" type="ORF">C6P46_004201</name>
</gene>
<dbReference type="CDD" id="cd09917">
    <property type="entry name" value="F-box_SF"/>
    <property type="match status" value="1"/>
</dbReference>
<dbReference type="SUPFAM" id="SSF81383">
    <property type="entry name" value="F-box domain"/>
    <property type="match status" value="1"/>
</dbReference>
<dbReference type="Proteomes" id="UP000777482">
    <property type="component" value="Unassembled WGS sequence"/>
</dbReference>
<keyword evidence="3" id="KW-1185">Reference proteome</keyword>
<dbReference type="OrthoDB" id="2529758at2759"/>